<keyword evidence="7 8" id="KW-0472">Membrane</keyword>
<protein>
    <submittedName>
        <fullName evidence="10">Phosphotransferase system cellobiose-specific component IIC (CelB)</fullName>
    </submittedName>
</protein>
<dbReference type="Pfam" id="PF02378">
    <property type="entry name" value="PTS_EIIC"/>
    <property type="match status" value="1"/>
</dbReference>
<dbReference type="InterPro" id="IPR003352">
    <property type="entry name" value="PTS_EIIC"/>
</dbReference>
<evidence type="ECO:0000256" key="4">
    <source>
        <dbReference type="ARBA" id="ARBA00022597"/>
    </source>
</evidence>
<feature type="transmembrane region" description="Helical" evidence="8">
    <location>
        <begin position="163"/>
        <end position="185"/>
    </location>
</feature>
<keyword evidence="4" id="KW-0762">Sugar transport</keyword>
<feature type="transmembrane region" description="Helical" evidence="8">
    <location>
        <begin position="109"/>
        <end position="126"/>
    </location>
</feature>
<evidence type="ECO:0000256" key="6">
    <source>
        <dbReference type="ARBA" id="ARBA00022989"/>
    </source>
</evidence>
<dbReference type="PROSITE" id="PS51105">
    <property type="entry name" value="PTS_EIIC_TYPE_3"/>
    <property type="match status" value="1"/>
</dbReference>
<evidence type="ECO:0000259" key="9">
    <source>
        <dbReference type="PROSITE" id="PS51105"/>
    </source>
</evidence>
<keyword evidence="11" id="KW-1185">Reference proteome</keyword>
<evidence type="ECO:0000256" key="1">
    <source>
        <dbReference type="ARBA" id="ARBA00004651"/>
    </source>
</evidence>
<keyword evidence="2" id="KW-0813">Transport</keyword>
<dbReference type="RefSeq" id="WP_349642090.1">
    <property type="nucleotide sequence ID" value="NZ_CAWVOH010000002.1"/>
</dbReference>
<evidence type="ECO:0000256" key="8">
    <source>
        <dbReference type="SAM" id="Phobius"/>
    </source>
</evidence>
<keyword evidence="5 8" id="KW-0812">Transmembrane</keyword>
<feature type="domain" description="PTS EIIC type-3" evidence="9">
    <location>
        <begin position="2"/>
        <end position="391"/>
    </location>
</feature>
<reference evidence="10 11" key="1">
    <citation type="submission" date="2024-01" db="EMBL/GenBank/DDBJ databases">
        <authorList>
            <person name="Botero Cardona J."/>
        </authorList>
    </citation>
    <scope>NUCLEOTIDE SEQUENCE [LARGE SCALE GENOMIC DNA]</scope>
    <source>
        <strain evidence="10 11">LMG 33000</strain>
    </source>
</reference>
<gene>
    <name evidence="10" type="ORF">R54876_GBNLAHCA_01112</name>
</gene>
<dbReference type="Proteomes" id="UP001314241">
    <property type="component" value="Unassembled WGS sequence"/>
</dbReference>
<evidence type="ECO:0000256" key="7">
    <source>
        <dbReference type="ARBA" id="ARBA00023136"/>
    </source>
</evidence>
<evidence type="ECO:0000256" key="3">
    <source>
        <dbReference type="ARBA" id="ARBA00022475"/>
    </source>
</evidence>
<keyword evidence="6 8" id="KW-1133">Transmembrane helix</keyword>
<feature type="transmembrane region" description="Helical" evidence="8">
    <location>
        <begin position="21"/>
        <end position="42"/>
    </location>
</feature>
<dbReference type="InterPro" id="IPR004501">
    <property type="entry name" value="PTS_EIIC_3"/>
</dbReference>
<organism evidence="10 11">
    <name type="scientific">Eupransor demetentiae</name>
    <dbReference type="NCBI Taxonomy" id="3109584"/>
    <lineage>
        <taxon>Bacteria</taxon>
        <taxon>Bacillati</taxon>
        <taxon>Bacillota</taxon>
        <taxon>Bacilli</taxon>
        <taxon>Lactobacillales</taxon>
        <taxon>Lactobacillaceae</taxon>
        <taxon>Eupransor</taxon>
    </lineage>
</organism>
<sequence length="405" mass="45753">MLHKAIAKLAKWDHSFRNIMVIRALYQSFAASLPIITIAVYWRLIDRLFLSPNSLFPTIFNYNAPHLFDPQLMQVLTNMADYAVVLVLTITFTQAYLQDRMVSQNVLPVIINFSVIFLLTLLNFQAQSRPTIQYLTIFLFVWLSCESFYWLERLLRFRPATFGYVNLLWMTLIVVVAIIGSTWTAPYLLQGSYPDLFSLEFFTHFWGLLVTAALAPLTVWLGLSLPTDLSSNIIDLTPVTTNLNAIYESTSATLSYPENLYSVLATFAFIGGVGSTLALTFWLLFAKSKHNRKIGYLSFIPSLFDNSQILLFGLPSMLRPLTIVPMILSSLASTTIGYTAIKLGLMKPTVWAAPGDIPHILLGFVASESQFQALAFVLLSFIISIFIYKPFVKYLDQEALLNEVQ</sequence>
<comment type="caution">
    <text evidence="10">The sequence shown here is derived from an EMBL/GenBank/DDBJ whole genome shotgun (WGS) entry which is preliminary data.</text>
</comment>
<evidence type="ECO:0000313" key="11">
    <source>
        <dbReference type="Proteomes" id="UP001314241"/>
    </source>
</evidence>
<feature type="transmembrane region" description="Helical" evidence="8">
    <location>
        <begin position="205"/>
        <end position="223"/>
    </location>
</feature>
<proteinExistence type="predicted"/>
<evidence type="ECO:0000256" key="5">
    <source>
        <dbReference type="ARBA" id="ARBA00022692"/>
    </source>
</evidence>
<feature type="transmembrane region" description="Helical" evidence="8">
    <location>
        <begin position="132"/>
        <end position="151"/>
    </location>
</feature>
<comment type="subcellular location">
    <subcellularLocation>
        <location evidence="1">Cell membrane</location>
        <topology evidence="1">Multi-pass membrane protein</topology>
    </subcellularLocation>
</comment>
<feature type="transmembrane region" description="Helical" evidence="8">
    <location>
        <begin position="296"/>
        <end position="314"/>
    </location>
</feature>
<accession>A0ABM9N5R0</accession>
<feature type="transmembrane region" description="Helical" evidence="8">
    <location>
        <begin position="371"/>
        <end position="388"/>
    </location>
</feature>
<dbReference type="PANTHER" id="PTHR33989">
    <property type="match status" value="1"/>
</dbReference>
<dbReference type="EMBL" id="CAWVOH010000002">
    <property type="protein sequence ID" value="CAK8054542.1"/>
    <property type="molecule type" value="Genomic_DNA"/>
</dbReference>
<evidence type="ECO:0000256" key="2">
    <source>
        <dbReference type="ARBA" id="ARBA00022448"/>
    </source>
</evidence>
<feature type="transmembrane region" description="Helical" evidence="8">
    <location>
        <begin position="321"/>
        <end position="341"/>
    </location>
</feature>
<keyword evidence="3" id="KW-1003">Cell membrane</keyword>
<evidence type="ECO:0000313" key="10">
    <source>
        <dbReference type="EMBL" id="CAK8054542.1"/>
    </source>
</evidence>
<name>A0ABM9N5R0_9LACO</name>
<dbReference type="InterPro" id="IPR051088">
    <property type="entry name" value="PTS_Sugar-EIIC/EIIB"/>
</dbReference>
<feature type="transmembrane region" description="Helical" evidence="8">
    <location>
        <begin position="260"/>
        <end position="284"/>
    </location>
</feature>
<feature type="transmembrane region" description="Helical" evidence="8">
    <location>
        <begin position="79"/>
        <end position="97"/>
    </location>
</feature>
<dbReference type="PANTHER" id="PTHR33989:SF4">
    <property type="entry name" value="PTS SYSTEM N,N'-DIACETYLCHITOBIOSE-SPECIFIC EIIC COMPONENT"/>
    <property type="match status" value="1"/>
</dbReference>